<dbReference type="RefSeq" id="WP_125053547.1">
    <property type="nucleotide sequence ID" value="NZ_BHZD01000001.1"/>
</dbReference>
<evidence type="ECO:0000256" key="4">
    <source>
        <dbReference type="SAM" id="SignalP"/>
    </source>
</evidence>
<dbReference type="Proteomes" id="UP000286746">
    <property type="component" value="Unassembled WGS sequence"/>
</dbReference>
<organism evidence="6 7">
    <name type="scientific">Streptomyces paromomycinus</name>
    <name type="common">Streptomyces rimosus subsp. paromomycinus</name>
    <dbReference type="NCBI Taxonomy" id="92743"/>
    <lineage>
        <taxon>Bacteria</taxon>
        <taxon>Bacillati</taxon>
        <taxon>Actinomycetota</taxon>
        <taxon>Actinomycetes</taxon>
        <taxon>Kitasatosporales</taxon>
        <taxon>Streptomycetaceae</taxon>
        <taxon>Streptomyces</taxon>
    </lineage>
</organism>
<keyword evidence="7" id="KW-1185">Reference proteome</keyword>
<feature type="compositionally biased region" description="Basic and acidic residues" evidence="2">
    <location>
        <begin position="331"/>
        <end position="353"/>
    </location>
</feature>
<protein>
    <submittedName>
        <fullName evidence="6">Lipoprotein</fullName>
    </submittedName>
</protein>
<keyword evidence="3" id="KW-0472">Membrane</keyword>
<keyword evidence="1" id="KW-0175">Coiled coil</keyword>
<dbReference type="PROSITE" id="PS51257">
    <property type="entry name" value="PROKAR_LIPOPROTEIN"/>
    <property type="match status" value="1"/>
</dbReference>
<feature type="chain" id="PRO_5019078864" evidence="4">
    <location>
        <begin position="31"/>
        <end position="353"/>
    </location>
</feature>
<gene>
    <name evidence="6" type="ORF">GKJPGBOP_01832</name>
</gene>
<sequence>MGTAVRSYGARRAAAAALLVASLGVAGCGAAGQGDTEQASAERSDSGAGRSDAGSARGEQGMVGPKAPGAAESADGKAGTGSGSGSGKPAPVATAQIIRTASLTVEAADVPGALAQARTAAKGVGGYVGDETTDRDAEGRERSRVELRVPPEAYDGLLDRLSRLGTLKKRQVSAKDVTDQVVDTGSRIKSQQASVARVRALMEKATTIGDIVTLESELSRRQSELESLQARLKSLQEQTGMATVTLVLQEPDAAADDDEGTSFGEALSGGWDAFTEGVRRLLVAVGASLPFLAAGALVFVLWRVLRGRVFRGRVPRRTRSSEAAAAPTRENSAETARKESAETAREGDEPGDR</sequence>
<dbReference type="EMBL" id="BHZD01000001">
    <property type="protein sequence ID" value="GCD42174.1"/>
    <property type="molecule type" value="Genomic_DNA"/>
</dbReference>
<accession>A0A401VYL5</accession>
<feature type="transmembrane region" description="Helical" evidence="3">
    <location>
        <begin position="281"/>
        <end position="305"/>
    </location>
</feature>
<feature type="signal peptide" evidence="4">
    <location>
        <begin position="1"/>
        <end position="30"/>
    </location>
</feature>
<dbReference type="InterPro" id="IPR025645">
    <property type="entry name" value="DUF4349"/>
</dbReference>
<feature type="region of interest" description="Disordered" evidence="2">
    <location>
        <begin position="119"/>
        <end position="143"/>
    </location>
</feature>
<feature type="domain" description="DUF4349" evidence="5">
    <location>
        <begin position="96"/>
        <end position="303"/>
    </location>
</feature>
<proteinExistence type="predicted"/>
<feature type="compositionally biased region" description="Basic and acidic residues" evidence="2">
    <location>
        <begin position="132"/>
        <end position="143"/>
    </location>
</feature>
<reference evidence="6 7" key="1">
    <citation type="submission" date="2018-11" db="EMBL/GenBank/DDBJ databases">
        <title>Whole genome sequence of Streptomyces paromomycinus NBRC 15454(T).</title>
        <authorList>
            <person name="Komaki H."/>
            <person name="Tamura T."/>
        </authorList>
    </citation>
    <scope>NUCLEOTIDE SEQUENCE [LARGE SCALE GENOMIC DNA]</scope>
    <source>
        <strain evidence="6 7">NBRC 15454</strain>
    </source>
</reference>
<feature type="region of interest" description="Disordered" evidence="2">
    <location>
        <begin position="29"/>
        <end position="91"/>
    </location>
</feature>
<keyword evidence="3" id="KW-1133">Transmembrane helix</keyword>
<name>A0A401VYL5_STREY</name>
<feature type="compositionally biased region" description="Low complexity" evidence="2">
    <location>
        <begin position="46"/>
        <end position="58"/>
    </location>
</feature>
<dbReference type="AlphaFoldDB" id="A0A401VYL5"/>
<keyword evidence="3" id="KW-0812">Transmembrane</keyword>
<evidence type="ECO:0000256" key="3">
    <source>
        <dbReference type="SAM" id="Phobius"/>
    </source>
</evidence>
<feature type="region of interest" description="Disordered" evidence="2">
    <location>
        <begin position="316"/>
        <end position="353"/>
    </location>
</feature>
<comment type="caution">
    <text evidence="6">The sequence shown here is derived from an EMBL/GenBank/DDBJ whole genome shotgun (WGS) entry which is preliminary data.</text>
</comment>
<evidence type="ECO:0000259" key="5">
    <source>
        <dbReference type="Pfam" id="PF14257"/>
    </source>
</evidence>
<dbReference type="Pfam" id="PF14257">
    <property type="entry name" value="DUF4349"/>
    <property type="match status" value="1"/>
</dbReference>
<evidence type="ECO:0000313" key="7">
    <source>
        <dbReference type="Proteomes" id="UP000286746"/>
    </source>
</evidence>
<evidence type="ECO:0000256" key="2">
    <source>
        <dbReference type="SAM" id="MobiDB-lite"/>
    </source>
</evidence>
<evidence type="ECO:0000313" key="6">
    <source>
        <dbReference type="EMBL" id="GCD42174.1"/>
    </source>
</evidence>
<evidence type="ECO:0000256" key="1">
    <source>
        <dbReference type="SAM" id="Coils"/>
    </source>
</evidence>
<feature type="coiled-coil region" evidence="1">
    <location>
        <begin position="211"/>
        <end position="238"/>
    </location>
</feature>
<keyword evidence="4" id="KW-0732">Signal</keyword>
<keyword evidence="6" id="KW-0449">Lipoprotein</keyword>